<dbReference type="InterPro" id="IPR010128">
    <property type="entry name" value="ATPase_T1SS_PrtD-like"/>
</dbReference>
<dbReference type="Gene3D" id="1.20.1560.10">
    <property type="entry name" value="ABC transporter type 1, transmembrane domain"/>
    <property type="match status" value="1"/>
</dbReference>
<dbReference type="InterPro" id="IPR011527">
    <property type="entry name" value="ABC1_TM_dom"/>
</dbReference>
<dbReference type="GO" id="GO:0140359">
    <property type="term" value="F:ABC-type transporter activity"/>
    <property type="evidence" value="ECO:0007669"/>
    <property type="project" value="InterPro"/>
</dbReference>
<dbReference type="Proteomes" id="UP000278222">
    <property type="component" value="Unassembled WGS sequence"/>
</dbReference>
<dbReference type="AlphaFoldDB" id="A0A3N1MKQ2"/>
<dbReference type="InterPro" id="IPR027417">
    <property type="entry name" value="P-loop_NTPase"/>
</dbReference>
<dbReference type="GO" id="GO:0034040">
    <property type="term" value="F:ATPase-coupled lipid transmembrane transporter activity"/>
    <property type="evidence" value="ECO:0007669"/>
    <property type="project" value="TreeGrafter"/>
</dbReference>
<dbReference type="SUPFAM" id="SSF90123">
    <property type="entry name" value="ABC transporter transmembrane region"/>
    <property type="match status" value="1"/>
</dbReference>
<comment type="subcellular location">
    <subcellularLocation>
        <location evidence="1">Cell membrane</location>
        <topology evidence="1">Multi-pass membrane protein</topology>
    </subcellularLocation>
</comment>
<feature type="region of interest" description="Disordered" evidence="9">
    <location>
        <begin position="559"/>
        <end position="595"/>
    </location>
</feature>
<feature type="transmembrane region" description="Helical" evidence="10">
    <location>
        <begin position="20"/>
        <end position="41"/>
    </location>
</feature>
<dbReference type="InterPro" id="IPR003593">
    <property type="entry name" value="AAA+_ATPase"/>
</dbReference>
<dbReference type="InterPro" id="IPR039421">
    <property type="entry name" value="Type_1_exporter"/>
</dbReference>
<dbReference type="EMBL" id="RJKX01000004">
    <property type="protein sequence ID" value="ROQ03100.1"/>
    <property type="molecule type" value="Genomic_DNA"/>
</dbReference>
<feature type="transmembrane region" description="Helical" evidence="10">
    <location>
        <begin position="142"/>
        <end position="171"/>
    </location>
</feature>
<feature type="domain" description="ABC transporter" evidence="11">
    <location>
        <begin position="329"/>
        <end position="567"/>
    </location>
</feature>
<keyword evidence="5" id="KW-0547">Nucleotide-binding</keyword>
<dbReference type="CDD" id="cd03246">
    <property type="entry name" value="ABCC_Protease_Secretion"/>
    <property type="match status" value="1"/>
</dbReference>
<dbReference type="PROSITE" id="PS00211">
    <property type="entry name" value="ABC_TRANSPORTER_1"/>
    <property type="match status" value="1"/>
</dbReference>
<dbReference type="RefSeq" id="WP_123687751.1">
    <property type="nucleotide sequence ID" value="NZ_AP019700.1"/>
</dbReference>
<evidence type="ECO:0000256" key="9">
    <source>
        <dbReference type="SAM" id="MobiDB-lite"/>
    </source>
</evidence>
<feature type="domain" description="ABC transmembrane type-1" evidence="12">
    <location>
        <begin position="20"/>
        <end position="297"/>
    </location>
</feature>
<dbReference type="PROSITE" id="PS50929">
    <property type="entry name" value="ABC_TM1F"/>
    <property type="match status" value="1"/>
</dbReference>
<evidence type="ECO:0000256" key="2">
    <source>
        <dbReference type="ARBA" id="ARBA00022448"/>
    </source>
</evidence>
<dbReference type="SMART" id="SM00382">
    <property type="entry name" value="AAA"/>
    <property type="match status" value="1"/>
</dbReference>
<dbReference type="PANTHER" id="PTHR24221">
    <property type="entry name" value="ATP-BINDING CASSETTE SUB-FAMILY B"/>
    <property type="match status" value="1"/>
</dbReference>
<evidence type="ECO:0000256" key="3">
    <source>
        <dbReference type="ARBA" id="ARBA00022475"/>
    </source>
</evidence>
<dbReference type="GO" id="GO:0030253">
    <property type="term" value="P:protein secretion by the type I secretion system"/>
    <property type="evidence" value="ECO:0007669"/>
    <property type="project" value="InterPro"/>
</dbReference>
<dbReference type="Gene3D" id="3.40.50.300">
    <property type="entry name" value="P-loop containing nucleotide triphosphate hydrolases"/>
    <property type="match status" value="1"/>
</dbReference>
<dbReference type="GO" id="GO:0030256">
    <property type="term" value="C:type I protein secretion system complex"/>
    <property type="evidence" value="ECO:0007669"/>
    <property type="project" value="InterPro"/>
</dbReference>
<protein>
    <submittedName>
        <fullName evidence="13">ATP-binding cassette subfamily C protein EexD</fullName>
    </submittedName>
</protein>
<sequence length="595" mass="64285">MSQQLNSVRALLRACRPELVTVGIITFFINMLMLTLPLYTLQMFSRVFASGSMSTLVLLTVIAVFAMIVMGILYFVRSRVTNEMSNKIDAMLGENLLRLSIKNGLLNNTSRDAQGLRDLAQVRNFLAGGELPNLFDTPWVPMYLFIIWIFDPLLGYVAIAGAIIMISFAIANEVLSRRPLRIYNTASVLATQEAESMVKNAEAIESMGMMNGVVRQWRKMQSVVLSSNSRSNKVSSFIGTTSRTVRLMVQIAVTAVGAYQVVNHSISPGAFVVANILMARALAPVDAAIGTWRSVVAFMSAARRLDAMMQDLPRMQTSSMSLPAPKGRIAVDRVVFRHRVGGGLAPAILKGVSFAIEPGEALGIVGPSGSGKSTLVKCIVGVWRPFSGTVRLDGADVAQWDSEDLGQYVGYLPQDVDLFNASIRDNISRFQEADPKDIVEAAQLAGVHDLILRMPNGYETKIGTSNYILSGGQRQRIGLARALFGSPKMLVLDEPNANLDTEGEAALRQALTHCKQKGVTVIVIAHRPSILSNVDKMLFMRDGQVELFGPPAEVMARLSPPGGGAARPRVVSAQGAGVPAERRANPAAGGEVVTP</sequence>
<evidence type="ECO:0000313" key="14">
    <source>
        <dbReference type="Proteomes" id="UP000278222"/>
    </source>
</evidence>
<accession>A0A3N1MKQ2</accession>
<evidence type="ECO:0000259" key="12">
    <source>
        <dbReference type="PROSITE" id="PS50929"/>
    </source>
</evidence>
<gene>
    <name evidence="13" type="ORF">EDC65_0105</name>
</gene>
<name>A0A3N1MKQ2_9PROT</name>
<evidence type="ECO:0000256" key="5">
    <source>
        <dbReference type="ARBA" id="ARBA00022741"/>
    </source>
</evidence>
<dbReference type="SUPFAM" id="SSF52540">
    <property type="entry name" value="P-loop containing nucleoside triphosphate hydrolases"/>
    <property type="match status" value="1"/>
</dbReference>
<keyword evidence="6 13" id="KW-0067">ATP-binding</keyword>
<dbReference type="PROSITE" id="PS50893">
    <property type="entry name" value="ABC_TRANSPORTER_2"/>
    <property type="match status" value="1"/>
</dbReference>
<dbReference type="Pfam" id="PF00664">
    <property type="entry name" value="ABC_membrane"/>
    <property type="match status" value="1"/>
</dbReference>
<comment type="caution">
    <text evidence="13">The sequence shown here is derived from an EMBL/GenBank/DDBJ whole genome shotgun (WGS) entry which is preliminary data.</text>
</comment>
<reference evidence="13 14" key="1">
    <citation type="submission" date="2018-11" db="EMBL/GenBank/DDBJ databases">
        <title>Genomic Encyclopedia of Type Strains, Phase IV (KMG-IV): sequencing the most valuable type-strain genomes for metagenomic binning, comparative biology and taxonomic classification.</title>
        <authorList>
            <person name="Goeker M."/>
        </authorList>
    </citation>
    <scope>NUCLEOTIDE SEQUENCE [LARGE SCALE GENOMIC DNA]</scope>
    <source>
        <strain evidence="13 14">DSM 5900</strain>
    </source>
</reference>
<keyword evidence="4 10" id="KW-0812">Transmembrane</keyword>
<dbReference type="Pfam" id="PF00005">
    <property type="entry name" value="ABC_tran"/>
    <property type="match status" value="1"/>
</dbReference>
<dbReference type="GO" id="GO:0016887">
    <property type="term" value="F:ATP hydrolysis activity"/>
    <property type="evidence" value="ECO:0007669"/>
    <property type="project" value="InterPro"/>
</dbReference>
<dbReference type="GO" id="GO:0005886">
    <property type="term" value="C:plasma membrane"/>
    <property type="evidence" value="ECO:0007669"/>
    <property type="project" value="UniProtKB-SubCell"/>
</dbReference>
<dbReference type="InterPro" id="IPR003439">
    <property type="entry name" value="ABC_transporter-like_ATP-bd"/>
</dbReference>
<dbReference type="InterPro" id="IPR017871">
    <property type="entry name" value="ABC_transporter-like_CS"/>
</dbReference>
<dbReference type="OrthoDB" id="5288404at2"/>
<organism evidence="13 14">
    <name type="scientific">Stella humosa</name>
    <dbReference type="NCBI Taxonomy" id="94"/>
    <lineage>
        <taxon>Bacteria</taxon>
        <taxon>Pseudomonadati</taxon>
        <taxon>Pseudomonadota</taxon>
        <taxon>Alphaproteobacteria</taxon>
        <taxon>Rhodospirillales</taxon>
        <taxon>Stellaceae</taxon>
        <taxon>Stella</taxon>
    </lineage>
</organism>
<proteinExistence type="predicted"/>
<evidence type="ECO:0000256" key="1">
    <source>
        <dbReference type="ARBA" id="ARBA00004651"/>
    </source>
</evidence>
<evidence type="ECO:0000256" key="8">
    <source>
        <dbReference type="ARBA" id="ARBA00023136"/>
    </source>
</evidence>
<evidence type="ECO:0000256" key="10">
    <source>
        <dbReference type="SAM" id="Phobius"/>
    </source>
</evidence>
<evidence type="ECO:0000259" key="11">
    <source>
        <dbReference type="PROSITE" id="PS50893"/>
    </source>
</evidence>
<dbReference type="GO" id="GO:0005524">
    <property type="term" value="F:ATP binding"/>
    <property type="evidence" value="ECO:0007669"/>
    <property type="project" value="UniProtKB-KW"/>
</dbReference>
<keyword evidence="14" id="KW-1185">Reference proteome</keyword>
<evidence type="ECO:0000313" key="13">
    <source>
        <dbReference type="EMBL" id="ROQ03100.1"/>
    </source>
</evidence>
<dbReference type="FunFam" id="3.40.50.300:FF:001444">
    <property type="entry name" value="ABC transporter ATP-binding protein"/>
    <property type="match status" value="1"/>
</dbReference>
<dbReference type="InterPro" id="IPR036640">
    <property type="entry name" value="ABC1_TM_sf"/>
</dbReference>
<keyword evidence="2" id="KW-0813">Transport</keyword>
<keyword evidence="8 10" id="KW-0472">Membrane</keyword>
<evidence type="ECO:0000256" key="6">
    <source>
        <dbReference type="ARBA" id="ARBA00022840"/>
    </source>
</evidence>
<evidence type="ECO:0000256" key="7">
    <source>
        <dbReference type="ARBA" id="ARBA00022989"/>
    </source>
</evidence>
<evidence type="ECO:0000256" key="4">
    <source>
        <dbReference type="ARBA" id="ARBA00022692"/>
    </source>
</evidence>
<feature type="transmembrane region" description="Helical" evidence="10">
    <location>
        <begin position="53"/>
        <end position="76"/>
    </location>
</feature>
<keyword evidence="3" id="KW-1003">Cell membrane</keyword>
<dbReference type="PANTHER" id="PTHR24221:SF248">
    <property type="entry name" value="ABC TRANSPORTER TRANSMEMBRANE REGION"/>
    <property type="match status" value="1"/>
</dbReference>
<keyword evidence="7 10" id="KW-1133">Transmembrane helix</keyword>
<dbReference type="NCBIfam" id="TIGR01842">
    <property type="entry name" value="type_I_sec_PrtD"/>
    <property type="match status" value="1"/>
</dbReference>